<keyword evidence="10" id="KW-0966">Cell projection</keyword>
<gene>
    <name evidence="10" type="primary">flgK</name>
    <name evidence="10" type="ORF">ACJDT4_15495</name>
</gene>
<keyword evidence="5" id="KW-0964">Secreted</keyword>
<feature type="domain" description="Flagellar basal body rod protein N-terminal" evidence="7">
    <location>
        <begin position="8"/>
        <end position="38"/>
    </location>
</feature>
<accession>A0ABW8TH26</accession>
<evidence type="ECO:0000259" key="8">
    <source>
        <dbReference type="Pfam" id="PF06429"/>
    </source>
</evidence>
<evidence type="ECO:0000256" key="5">
    <source>
        <dbReference type="ARBA" id="ARBA00022525"/>
    </source>
</evidence>
<keyword evidence="10" id="KW-0282">Flagellum</keyword>
<dbReference type="SUPFAM" id="SSF64518">
    <property type="entry name" value="Phase 1 flagellin"/>
    <property type="match status" value="1"/>
</dbReference>
<dbReference type="Pfam" id="PF00460">
    <property type="entry name" value="Flg_bb_rod"/>
    <property type="match status" value="1"/>
</dbReference>
<evidence type="ECO:0000256" key="6">
    <source>
        <dbReference type="ARBA" id="ARBA00023143"/>
    </source>
</evidence>
<keyword evidence="6" id="KW-0975">Bacterial flagellum</keyword>
<dbReference type="InterPro" id="IPR001444">
    <property type="entry name" value="Flag_bb_rod_N"/>
</dbReference>
<feature type="domain" description="Flagellar basal-body/hook protein C-terminal" evidence="8">
    <location>
        <begin position="587"/>
        <end position="630"/>
    </location>
</feature>
<dbReference type="InterPro" id="IPR002371">
    <property type="entry name" value="FlgK"/>
</dbReference>
<dbReference type="InterPro" id="IPR053927">
    <property type="entry name" value="FlgK_helical"/>
</dbReference>
<organism evidence="10 11">
    <name type="scientific">Clostridium neuense</name>
    <dbReference type="NCBI Taxonomy" id="1728934"/>
    <lineage>
        <taxon>Bacteria</taxon>
        <taxon>Bacillati</taxon>
        <taxon>Bacillota</taxon>
        <taxon>Clostridia</taxon>
        <taxon>Eubacteriales</taxon>
        <taxon>Clostridiaceae</taxon>
        <taxon>Clostridium</taxon>
    </lineage>
</organism>
<evidence type="ECO:0000256" key="4">
    <source>
        <dbReference type="ARBA" id="ARBA00016244"/>
    </source>
</evidence>
<keyword evidence="11" id="KW-1185">Reference proteome</keyword>
<dbReference type="Pfam" id="PF22638">
    <property type="entry name" value="FlgK_D1"/>
    <property type="match status" value="1"/>
</dbReference>
<proteinExistence type="inferred from homology"/>
<dbReference type="RefSeq" id="WP_406788472.1">
    <property type="nucleotide sequence ID" value="NZ_JBJIAA010000012.1"/>
</dbReference>
<comment type="similarity">
    <text evidence="3">Belongs to the flagella basal body rod proteins family.</text>
</comment>
<dbReference type="NCBIfam" id="TIGR02492">
    <property type="entry name" value="flgK_ends"/>
    <property type="match status" value="1"/>
</dbReference>
<dbReference type="PRINTS" id="PR01005">
    <property type="entry name" value="FLGHOOKAP1"/>
</dbReference>
<dbReference type="PANTHER" id="PTHR30033:SF1">
    <property type="entry name" value="FLAGELLAR HOOK-ASSOCIATED PROTEIN 1"/>
    <property type="match status" value="1"/>
</dbReference>
<dbReference type="PANTHER" id="PTHR30033">
    <property type="entry name" value="FLAGELLAR HOOK-ASSOCIATED PROTEIN 1"/>
    <property type="match status" value="1"/>
</dbReference>
<evidence type="ECO:0000259" key="9">
    <source>
        <dbReference type="Pfam" id="PF22638"/>
    </source>
</evidence>
<reference evidence="10 11" key="1">
    <citation type="submission" date="2024-11" db="EMBL/GenBank/DDBJ databases">
        <authorList>
            <person name="Heng Y.C."/>
            <person name="Lim A.C.H."/>
            <person name="Lee J.K.Y."/>
            <person name="Kittelmann S."/>
        </authorList>
    </citation>
    <scope>NUCLEOTIDE SEQUENCE [LARGE SCALE GENOMIC DNA]</scope>
    <source>
        <strain evidence="10 11">WILCCON 0114</strain>
    </source>
</reference>
<evidence type="ECO:0000313" key="11">
    <source>
        <dbReference type="Proteomes" id="UP001623592"/>
    </source>
</evidence>
<dbReference type="Proteomes" id="UP001623592">
    <property type="component" value="Unassembled WGS sequence"/>
</dbReference>
<name>A0ABW8TH26_9CLOT</name>
<feature type="domain" description="Flagellar hook-associated protein FlgK helical" evidence="9">
    <location>
        <begin position="97"/>
        <end position="238"/>
    </location>
</feature>
<evidence type="ECO:0000259" key="7">
    <source>
        <dbReference type="Pfam" id="PF00460"/>
    </source>
</evidence>
<evidence type="ECO:0000313" key="10">
    <source>
        <dbReference type="EMBL" id="MFL0251823.1"/>
    </source>
</evidence>
<dbReference type="EMBL" id="JBJIAA010000012">
    <property type="protein sequence ID" value="MFL0251823.1"/>
    <property type="molecule type" value="Genomic_DNA"/>
</dbReference>
<comment type="caution">
    <text evidence="10">The sequence shown here is derived from an EMBL/GenBank/DDBJ whole genome shotgun (WGS) entry which is preliminary data.</text>
</comment>
<comment type="subcellular location">
    <subcellularLocation>
        <location evidence="1">Bacterial flagellum</location>
    </subcellularLocation>
    <subcellularLocation>
        <location evidence="2">Secreted</location>
    </subcellularLocation>
</comment>
<protein>
    <recommendedName>
        <fullName evidence="4">Flagellar hook-associated protein 1</fullName>
    </recommendedName>
</protein>
<keyword evidence="10" id="KW-0969">Cilium</keyword>
<dbReference type="Pfam" id="PF06429">
    <property type="entry name" value="Flg_bbr_C"/>
    <property type="match status" value="1"/>
</dbReference>
<dbReference type="InterPro" id="IPR010930">
    <property type="entry name" value="Flg_bb/hook_C_dom"/>
</dbReference>
<sequence>MSGLFATLDTSSLGLTAQQAALNVTSHNIANASTPGYTRQRADLQAVYDSEVPKNQSEGRGVIVSDIERIKDAFIDYQVRNQTSNEGTNKSISNYLGELQNIMNEPSGSGMGSLISTFFSNWHDLSQSAQTETTRGLIVSQTKTLTDQLNSTYKKLQDLKANCNNEIDNDVFNINSTLDKIDSLNAQIIDVKASGGEPNDLMDTRDTLLNTLSEYFNINVDSKKMNGIELTASNGSQLSGKTLVQIENGDKETRFSYINNIQEVKNPDGTLKKDSFGKQIYDITYYKYGDKTTDKNKVDVYVSGISSDQLNELSRNRVLWADKDGNAIGLSVDKNGKSLSKGGNSDNPISFDSSSMFTPTDGILKGTSSVQTDIDKYTDYLNKIAKAIALSVNAVESGSTTASVPTTDASGKITKSGDAMPFFVNGDKASYTTDADNKNQLSNLSDTLSAESGITAGNISINKEIYDHPMEIKTRLHDNEYAKESDNPVDGNTDGVRAQAVADLANKLLNVQGISADTTRDDFFNASKVNQQFGGLDVNKVPTVQDYSGGSTVYDYLTDAVTKLGTEASAANTTFKTSKQQLQALQQSRDSVSGVSLDEEMTNLIQYNHAYQANAKVISTVNELLDVVINGLMK</sequence>
<evidence type="ECO:0000256" key="1">
    <source>
        <dbReference type="ARBA" id="ARBA00004365"/>
    </source>
</evidence>
<evidence type="ECO:0000256" key="3">
    <source>
        <dbReference type="ARBA" id="ARBA00009677"/>
    </source>
</evidence>
<evidence type="ECO:0000256" key="2">
    <source>
        <dbReference type="ARBA" id="ARBA00004613"/>
    </source>
</evidence>